<dbReference type="GO" id="GO:0016125">
    <property type="term" value="P:sterol metabolic process"/>
    <property type="evidence" value="ECO:0007669"/>
    <property type="project" value="TreeGrafter"/>
</dbReference>
<accession>A0A9Q0EZP9</accession>
<organism evidence="5 6">
    <name type="scientific">Turnera subulata</name>
    <dbReference type="NCBI Taxonomy" id="218843"/>
    <lineage>
        <taxon>Eukaryota</taxon>
        <taxon>Viridiplantae</taxon>
        <taxon>Streptophyta</taxon>
        <taxon>Embryophyta</taxon>
        <taxon>Tracheophyta</taxon>
        <taxon>Spermatophyta</taxon>
        <taxon>Magnoliopsida</taxon>
        <taxon>eudicotyledons</taxon>
        <taxon>Gunneridae</taxon>
        <taxon>Pentapetalae</taxon>
        <taxon>rosids</taxon>
        <taxon>fabids</taxon>
        <taxon>Malpighiales</taxon>
        <taxon>Passifloraceae</taxon>
        <taxon>Turnera</taxon>
    </lineage>
</organism>
<dbReference type="OrthoDB" id="1549199at2759"/>
<evidence type="ECO:0008006" key="7">
    <source>
        <dbReference type="Google" id="ProtNLM"/>
    </source>
</evidence>
<dbReference type="PANTHER" id="PTHR24286">
    <property type="entry name" value="CYTOCHROME P450 26"/>
    <property type="match status" value="1"/>
</dbReference>
<comment type="caution">
    <text evidence="5">The sequence shown here is derived from an EMBL/GenBank/DDBJ whole genome shotgun (WGS) entry which is preliminary data.</text>
</comment>
<protein>
    <recommendedName>
        <fullName evidence="7">Cytochrome P450</fullName>
    </recommendedName>
</protein>
<dbReference type="GO" id="GO:0016705">
    <property type="term" value="F:oxidoreductase activity, acting on paired donors, with incorporation or reduction of molecular oxygen"/>
    <property type="evidence" value="ECO:0007669"/>
    <property type="project" value="InterPro"/>
</dbReference>
<dbReference type="EMBL" id="JAKUCV010007789">
    <property type="protein sequence ID" value="KAJ4821967.1"/>
    <property type="molecule type" value="Genomic_DNA"/>
</dbReference>
<comment type="similarity">
    <text evidence="1">Belongs to the cytochrome P450 family.</text>
</comment>
<evidence type="ECO:0000256" key="1">
    <source>
        <dbReference type="ARBA" id="ARBA00010617"/>
    </source>
</evidence>
<dbReference type="InterPro" id="IPR036396">
    <property type="entry name" value="Cyt_P450_sf"/>
</dbReference>
<dbReference type="GO" id="GO:0004497">
    <property type="term" value="F:monooxygenase activity"/>
    <property type="evidence" value="ECO:0007669"/>
    <property type="project" value="InterPro"/>
</dbReference>
<sequence>MDRIFLDLALLTIVTLLFFFFAFFFFSKTNKLNLRAGSKGWPIIGEMRDYIQAGWLGAPPSFFLERMANHSPNVFRTKLLGQDMAVFCGPAGNKFIYTKENNTLLHGSLAIYPSLSSSLRDQPEALKEYIPMMDAMAKDHLEEHWAPHKEVKVFLLAKTYSYTFGCNLLMSVKDPKHIARMYGPFKEMVSGLSSLPINFPGTPFNRAVKASRIISEEIMAVVKQRRREIMENQETAIRTDILGKLLEGSEDDGMLCKRIVGFLLGSYHTVSIAITFTISHIAQYPDVYERVFQGMNI</sequence>
<dbReference type="PANTHER" id="PTHR24286:SF53">
    <property type="entry name" value="BETA-AMYRIN 28-OXIDASE-LIKE"/>
    <property type="match status" value="1"/>
</dbReference>
<dbReference type="AlphaFoldDB" id="A0A9Q0EZP9"/>
<dbReference type="InterPro" id="IPR001128">
    <property type="entry name" value="Cyt_P450"/>
</dbReference>
<evidence type="ECO:0000256" key="2">
    <source>
        <dbReference type="ARBA" id="ARBA00022723"/>
    </source>
</evidence>
<keyword evidence="2" id="KW-0479">Metal-binding</keyword>
<keyword evidence="6" id="KW-1185">Reference proteome</keyword>
<evidence type="ECO:0000313" key="6">
    <source>
        <dbReference type="Proteomes" id="UP001141552"/>
    </source>
</evidence>
<dbReference type="GO" id="GO:0005506">
    <property type="term" value="F:iron ion binding"/>
    <property type="evidence" value="ECO:0007669"/>
    <property type="project" value="InterPro"/>
</dbReference>
<evidence type="ECO:0000313" key="5">
    <source>
        <dbReference type="EMBL" id="KAJ4821967.1"/>
    </source>
</evidence>
<dbReference type="GO" id="GO:0020037">
    <property type="term" value="F:heme binding"/>
    <property type="evidence" value="ECO:0007669"/>
    <property type="project" value="InterPro"/>
</dbReference>
<feature type="transmembrane region" description="Helical" evidence="4">
    <location>
        <begin position="6"/>
        <end position="26"/>
    </location>
</feature>
<gene>
    <name evidence="5" type="ORF">Tsubulata_044698</name>
</gene>
<dbReference type="Pfam" id="PF00067">
    <property type="entry name" value="p450"/>
    <property type="match status" value="1"/>
</dbReference>
<dbReference type="SUPFAM" id="SSF48264">
    <property type="entry name" value="Cytochrome P450"/>
    <property type="match status" value="1"/>
</dbReference>
<evidence type="ECO:0000256" key="4">
    <source>
        <dbReference type="SAM" id="Phobius"/>
    </source>
</evidence>
<evidence type="ECO:0000256" key="3">
    <source>
        <dbReference type="ARBA" id="ARBA00023004"/>
    </source>
</evidence>
<name>A0A9Q0EZP9_9ROSI</name>
<dbReference type="Proteomes" id="UP001141552">
    <property type="component" value="Unassembled WGS sequence"/>
</dbReference>
<proteinExistence type="inferred from homology"/>
<reference evidence="5" key="1">
    <citation type="submission" date="2022-02" db="EMBL/GenBank/DDBJ databases">
        <authorList>
            <person name="Henning P.M."/>
            <person name="McCubbin A.G."/>
            <person name="Shore J.S."/>
        </authorList>
    </citation>
    <scope>NUCLEOTIDE SEQUENCE</scope>
    <source>
        <strain evidence="5">F60SS</strain>
        <tissue evidence="5">Leaves</tissue>
    </source>
</reference>
<keyword evidence="4" id="KW-0812">Transmembrane</keyword>
<dbReference type="Gene3D" id="1.10.630.10">
    <property type="entry name" value="Cytochrome P450"/>
    <property type="match status" value="1"/>
</dbReference>
<reference evidence="5" key="2">
    <citation type="journal article" date="2023" name="Plants (Basel)">
        <title>Annotation of the Turnera subulata (Passifloraceae) Draft Genome Reveals the S-Locus Evolved after the Divergence of Turneroideae from Passifloroideae in a Stepwise Manner.</title>
        <authorList>
            <person name="Henning P.M."/>
            <person name="Roalson E.H."/>
            <person name="Mir W."/>
            <person name="McCubbin A.G."/>
            <person name="Shore J.S."/>
        </authorList>
    </citation>
    <scope>NUCLEOTIDE SEQUENCE</scope>
    <source>
        <strain evidence="5">F60SS</strain>
    </source>
</reference>
<keyword evidence="4" id="KW-1133">Transmembrane helix</keyword>
<keyword evidence="3" id="KW-0408">Iron</keyword>
<keyword evidence="4" id="KW-0472">Membrane</keyword>